<dbReference type="PANTHER" id="PTHR13720">
    <property type="entry name" value="WD-40 REPEAT PROTEIN"/>
    <property type="match status" value="1"/>
</dbReference>
<evidence type="ECO:0000313" key="5">
    <source>
        <dbReference type="WBParaSite" id="maker-unitig_42113-snap-gene-0.1-mRNA-1"/>
    </source>
</evidence>
<evidence type="ECO:0000256" key="3">
    <source>
        <dbReference type="SAM" id="MobiDB-lite"/>
    </source>
</evidence>
<evidence type="ECO:0000256" key="2">
    <source>
        <dbReference type="ARBA" id="ARBA00022737"/>
    </source>
</evidence>
<dbReference type="InterPro" id="IPR015943">
    <property type="entry name" value="WD40/YVTN_repeat-like_dom_sf"/>
</dbReference>
<dbReference type="SUPFAM" id="SSF50978">
    <property type="entry name" value="WD40 repeat-like"/>
    <property type="match status" value="1"/>
</dbReference>
<dbReference type="PANTHER" id="PTHR13720:SF33">
    <property type="entry name" value="HELP DOMAIN-CONTAINING PROTEIN"/>
    <property type="match status" value="1"/>
</dbReference>
<keyword evidence="4" id="KW-1185">Reference proteome</keyword>
<dbReference type="Gene3D" id="2.130.10.10">
    <property type="entry name" value="YVTN repeat-like/Quinoprotein amine dehydrogenase"/>
    <property type="match status" value="1"/>
</dbReference>
<protein>
    <submittedName>
        <fullName evidence="5">WD_REPEATS_REGION domain-containing protein</fullName>
    </submittedName>
</protein>
<dbReference type="InterPro" id="IPR036322">
    <property type="entry name" value="WD40_repeat_dom_sf"/>
</dbReference>
<evidence type="ECO:0000313" key="4">
    <source>
        <dbReference type="Proteomes" id="UP000095280"/>
    </source>
</evidence>
<dbReference type="GO" id="GO:0008017">
    <property type="term" value="F:microtubule binding"/>
    <property type="evidence" value="ECO:0007669"/>
    <property type="project" value="TreeGrafter"/>
</dbReference>
<proteinExistence type="predicted"/>
<dbReference type="AlphaFoldDB" id="A0A1I8FPD1"/>
<name>A0A1I8FPD1_9PLAT</name>
<dbReference type="InterPro" id="IPR050630">
    <property type="entry name" value="WD_repeat_EMAP"/>
</dbReference>
<accession>A0A1I8FPD1</accession>
<sequence length="765" mass="82779">AIKASLQAELAGRPENGSELRTHGLEAVDFAHGYRAYTTVTGISFYGLAKSSIQCGPLMAVVHNKETNTQRVLHGHMTTDDILTSLCLTCIPMPILLHGARLLARKLASVGLDDNHCIVVWDWRKGERLATTRAHKTACFVIRWNPHDPTSSSPFGRPCSFASGQWPALAVTSSRGTFGSPLCYMRTTLRPPITCGRLRPARTVKPTKGPCFALEFIARPKPCFVTGGQRRHTFAYSTTHCEPLPARTFNLRNSNMGRAGKPGRAAEGQPHVRSVMPAPQQQPSWPALSTAKWFEIEKDGDAGAGAGPPAGLTVWGLALIATEPSASRPATIASLRGLAPRWPADARLPGADRSPPLLRHLARRSPCWRCFRDGSSSEEIPNIKIFAQSRENSLAVASHDNFVDIYQRGTQQRGPASAKGCSSYVTHIDCGRERAAKLLMLFFRSARGSKPAGPPKADIERATLATAGPALLGDTCEGRLAAKGKFAKYKQYVGHSAHVTIARLVVRRFRAHCDDSDTDSEGGGRITTATWSGEKRMDYASKTYQISPLRSAWASGHGAAAALAAMGLMLSGRPFEPQDAPSAKVVRGSPAATRSVAPSPARGGSPTDYSWSSCHGYTRALTAVQSALPQRRLEHHSVPRCRGGASVHQCRQAPSRSSSRHDDDILCLMVNGVPKFRRRGRQRSNRLADPPILASTWCQSVLDSQHTIAVWPLAGGPAGDHLRQAIPTRGSSRASFRPDSDSQFVSVGVKHVKFWDTGRESADVH</sequence>
<keyword evidence="1" id="KW-0853">WD repeat</keyword>
<organism evidence="4 5">
    <name type="scientific">Macrostomum lignano</name>
    <dbReference type="NCBI Taxonomy" id="282301"/>
    <lineage>
        <taxon>Eukaryota</taxon>
        <taxon>Metazoa</taxon>
        <taxon>Spiralia</taxon>
        <taxon>Lophotrochozoa</taxon>
        <taxon>Platyhelminthes</taxon>
        <taxon>Rhabditophora</taxon>
        <taxon>Macrostomorpha</taxon>
        <taxon>Macrostomida</taxon>
        <taxon>Macrostomidae</taxon>
        <taxon>Macrostomum</taxon>
    </lineage>
</organism>
<reference evidence="5" key="1">
    <citation type="submission" date="2016-11" db="UniProtKB">
        <authorList>
            <consortium name="WormBaseParasite"/>
        </authorList>
    </citation>
    <scope>IDENTIFICATION</scope>
</reference>
<evidence type="ECO:0000256" key="1">
    <source>
        <dbReference type="ARBA" id="ARBA00022574"/>
    </source>
</evidence>
<dbReference type="WBParaSite" id="maker-unitig_42113-snap-gene-0.1-mRNA-1">
    <property type="protein sequence ID" value="maker-unitig_42113-snap-gene-0.1-mRNA-1"/>
    <property type="gene ID" value="maker-unitig_42113-snap-gene-0.1"/>
</dbReference>
<dbReference type="Proteomes" id="UP000095280">
    <property type="component" value="Unplaced"/>
</dbReference>
<keyword evidence="2" id="KW-0677">Repeat</keyword>
<feature type="region of interest" description="Disordered" evidence="3">
    <location>
        <begin position="576"/>
        <end position="609"/>
    </location>
</feature>